<dbReference type="NCBIfam" id="TIGR00738">
    <property type="entry name" value="rrf2_super"/>
    <property type="match status" value="1"/>
</dbReference>
<dbReference type="SUPFAM" id="SSF46785">
    <property type="entry name" value="Winged helix' DNA-binding domain"/>
    <property type="match status" value="1"/>
</dbReference>
<dbReference type="InterPro" id="IPR036390">
    <property type="entry name" value="WH_DNA-bd_sf"/>
</dbReference>
<dbReference type="InterPro" id="IPR000944">
    <property type="entry name" value="Tscrpt_reg_Rrf2"/>
</dbReference>
<reference evidence="2 3" key="1">
    <citation type="submission" date="2016-10" db="EMBL/GenBank/DDBJ databases">
        <authorList>
            <person name="de Groot N.N."/>
        </authorList>
    </citation>
    <scope>NUCLEOTIDE SEQUENCE [LARGE SCALE GENOMIC DNA]</scope>
    <source>
        <strain evidence="2 3">ATCC 43154</strain>
    </source>
</reference>
<dbReference type="GO" id="GO:0003700">
    <property type="term" value="F:DNA-binding transcription factor activity"/>
    <property type="evidence" value="ECO:0007669"/>
    <property type="project" value="TreeGrafter"/>
</dbReference>
<dbReference type="RefSeq" id="WP_093390689.1">
    <property type="nucleotide sequence ID" value="NZ_FOTW01000033.1"/>
</dbReference>
<dbReference type="EMBL" id="FOTW01000033">
    <property type="protein sequence ID" value="SFM78896.1"/>
    <property type="molecule type" value="Genomic_DNA"/>
</dbReference>
<dbReference type="GO" id="GO:0005829">
    <property type="term" value="C:cytosol"/>
    <property type="evidence" value="ECO:0007669"/>
    <property type="project" value="TreeGrafter"/>
</dbReference>
<evidence type="ECO:0000256" key="1">
    <source>
        <dbReference type="ARBA" id="ARBA00023125"/>
    </source>
</evidence>
<dbReference type="InterPro" id="IPR036388">
    <property type="entry name" value="WH-like_DNA-bd_sf"/>
</dbReference>
<proteinExistence type="predicted"/>
<evidence type="ECO:0000313" key="2">
    <source>
        <dbReference type="EMBL" id="SFM78896.1"/>
    </source>
</evidence>
<dbReference type="Pfam" id="PF02082">
    <property type="entry name" value="Rrf2"/>
    <property type="match status" value="1"/>
</dbReference>
<dbReference type="OrthoDB" id="9795923at2"/>
<dbReference type="Gene3D" id="1.10.10.10">
    <property type="entry name" value="Winged helix-like DNA-binding domain superfamily/Winged helix DNA-binding domain"/>
    <property type="match status" value="1"/>
</dbReference>
<accession>A0A1I4TQD2</accession>
<organism evidence="2 3">
    <name type="scientific">Rugamonas rubra</name>
    <dbReference type="NCBI Taxonomy" id="758825"/>
    <lineage>
        <taxon>Bacteria</taxon>
        <taxon>Pseudomonadati</taxon>
        <taxon>Pseudomonadota</taxon>
        <taxon>Betaproteobacteria</taxon>
        <taxon>Burkholderiales</taxon>
        <taxon>Oxalobacteraceae</taxon>
        <taxon>Telluria group</taxon>
        <taxon>Rugamonas</taxon>
    </lineage>
</organism>
<dbReference type="AlphaFoldDB" id="A0A1I4TQD2"/>
<gene>
    <name evidence="2" type="ORF">SAMN02982985_05295</name>
</gene>
<keyword evidence="1" id="KW-0238">DNA-binding</keyword>
<dbReference type="PANTHER" id="PTHR33221">
    <property type="entry name" value="WINGED HELIX-TURN-HELIX TRANSCRIPTIONAL REGULATOR, RRF2 FAMILY"/>
    <property type="match status" value="1"/>
</dbReference>
<evidence type="ECO:0000313" key="3">
    <source>
        <dbReference type="Proteomes" id="UP000199470"/>
    </source>
</evidence>
<dbReference type="PROSITE" id="PS51197">
    <property type="entry name" value="HTH_RRF2_2"/>
    <property type="match status" value="1"/>
</dbReference>
<sequence length="160" mass="17246">MRLTAYTDYTLRALIFLAGNRERLVKIQDIADQHGISKNHLTKVIYQLGLSGLIQTVRGRNGGLRLAREPEAINIGAVVRGTETDFFMAACFDAGREACPYAECCGLKGLLGRATAAYLAVLDAASLADLLAPPQLASGELTQQPWQRMLPGTSHFGGGR</sequence>
<dbReference type="Proteomes" id="UP000199470">
    <property type="component" value="Unassembled WGS sequence"/>
</dbReference>
<name>A0A1I4TQD2_9BURK</name>
<dbReference type="STRING" id="758825.SAMN02982985_05295"/>
<dbReference type="PANTHER" id="PTHR33221:SF4">
    <property type="entry name" value="HTH-TYPE TRANSCRIPTIONAL REPRESSOR NSRR"/>
    <property type="match status" value="1"/>
</dbReference>
<keyword evidence="3" id="KW-1185">Reference proteome</keyword>
<dbReference type="GO" id="GO:0003677">
    <property type="term" value="F:DNA binding"/>
    <property type="evidence" value="ECO:0007669"/>
    <property type="project" value="UniProtKB-KW"/>
</dbReference>
<protein>
    <submittedName>
        <fullName evidence="2">Transcriptional regulator, BadM/Rrf2 family</fullName>
    </submittedName>
</protein>